<dbReference type="Proteomes" id="UP000594261">
    <property type="component" value="Chromosome 4"/>
</dbReference>
<reference evidence="2 3" key="1">
    <citation type="journal article" date="2016" name="G3 (Bethesda)">
        <title>First Draft Assembly and Annotation of the Genome of a California Endemic Oak Quercus lobata Nee (Fagaceae).</title>
        <authorList>
            <person name="Sork V.L."/>
            <person name="Fitz-Gibbon S.T."/>
            <person name="Puiu D."/>
            <person name="Crepeau M."/>
            <person name="Gugger P.F."/>
            <person name="Sherman R."/>
            <person name="Stevens K."/>
            <person name="Langley C.H."/>
            <person name="Pellegrini M."/>
            <person name="Salzberg S.L."/>
        </authorList>
    </citation>
    <scope>NUCLEOTIDE SEQUENCE [LARGE SCALE GENOMIC DNA]</scope>
    <source>
        <strain evidence="2 3">cv. SW786</strain>
    </source>
</reference>
<evidence type="ECO:0000313" key="3">
    <source>
        <dbReference type="Proteomes" id="UP000594261"/>
    </source>
</evidence>
<proteinExistence type="predicted"/>
<dbReference type="EnsemblPlants" id="QL04p008686:mrna">
    <property type="protein sequence ID" value="QL04p008686:mrna"/>
    <property type="gene ID" value="QL04p008686"/>
</dbReference>
<name>A0A7N2LBB6_QUELO</name>
<organism evidence="2 3">
    <name type="scientific">Quercus lobata</name>
    <name type="common">Valley oak</name>
    <dbReference type="NCBI Taxonomy" id="97700"/>
    <lineage>
        <taxon>Eukaryota</taxon>
        <taxon>Viridiplantae</taxon>
        <taxon>Streptophyta</taxon>
        <taxon>Embryophyta</taxon>
        <taxon>Tracheophyta</taxon>
        <taxon>Spermatophyta</taxon>
        <taxon>Magnoliopsida</taxon>
        <taxon>eudicotyledons</taxon>
        <taxon>Gunneridae</taxon>
        <taxon>Pentapetalae</taxon>
        <taxon>rosids</taxon>
        <taxon>fabids</taxon>
        <taxon>Fagales</taxon>
        <taxon>Fagaceae</taxon>
        <taxon>Quercus</taxon>
    </lineage>
</organism>
<feature type="compositionally biased region" description="Basic and acidic residues" evidence="1">
    <location>
        <begin position="101"/>
        <end position="112"/>
    </location>
</feature>
<feature type="compositionally biased region" description="Basic residues" evidence="1">
    <location>
        <begin position="55"/>
        <end position="70"/>
    </location>
</feature>
<feature type="region of interest" description="Disordered" evidence="1">
    <location>
        <begin position="1"/>
        <end position="112"/>
    </location>
</feature>
<accession>A0A7N2LBB6</accession>
<feature type="compositionally biased region" description="Low complexity" evidence="1">
    <location>
        <begin position="89"/>
        <end position="100"/>
    </location>
</feature>
<dbReference type="Gramene" id="QL04p008686:mrna">
    <property type="protein sequence ID" value="QL04p008686:mrna"/>
    <property type="gene ID" value="QL04p008686"/>
</dbReference>
<evidence type="ECO:0000256" key="1">
    <source>
        <dbReference type="SAM" id="MobiDB-lite"/>
    </source>
</evidence>
<protein>
    <submittedName>
        <fullName evidence="2">Uncharacterized protein</fullName>
    </submittedName>
</protein>
<feature type="compositionally biased region" description="Low complexity" evidence="1">
    <location>
        <begin position="1"/>
        <end position="18"/>
    </location>
</feature>
<dbReference type="AlphaFoldDB" id="A0A7N2LBB6"/>
<dbReference type="InParanoid" id="A0A7N2LBB6"/>
<sequence>MGGRKPAANAKAGKAPAAAKKRGAANKQQPQTLGQKLLTDILKPAENSGISPEKKVRKMRASPFNKKRRSGSVLGRVGKVNEVTENEENSGSASTSASTEETMHQQEQDLKG</sequence>
<evidence type="ECO:0000313" key="2">
    <source>
        <dbReference type="EnsemblPlants" id="QL04p008686:mrna"/>
    </source>
</evidence>
<reference evidence="2" key="2">
    <citation type="submission" date="2021-01" db="UniProtKB">
        <authorList>
            <consortium name="EnsemblPlants"/>
        </authorList>
    </citation>
    <scope>IDENTIFICATION</scope>
</reference>
<dbReference type="EMBL" id="LRBV02000004">
    <property type="status" value="NOT_ANNOTATED_CDS"/>
    <property type="molecule type" value="Genomic_DNA"/>
</dbReference>
<keyword evidence="3" id="KW-1185">Reference proteome</keyword>